<dbReference type="PANTHER" id="PTHR43045">
    <property type="entry name" value="SHIKIMATE TRANSPORTER"/>
    <property type="match status" value="1"/>
</dbReference>
<feature type="transmembrane region" description="Helical" evidence="7">
    <location>
        <begin position="408"/>
        <end position="428"/>
    </location>
</feature>
<protein>
    <submittedName>
        <fullName evidence="9">MFS transporter</fullName>
    </submittedName>
</protein>
<reference evidence="9 10" key="1">
    <citation type="submission" date="2023-03" db="EMBL/GenBank/DDBJ databases">
        <title>NovoSphingobium album sp. nov. isolated from polycyclic aromatic hydrocarbons- and heavy-metal polluted soil.</title>
        <authorList>
            <person name="Liu Z."/>
            <person name="Wang K."/>
        </authorList>
    </citation>
    <scope>NUCLEOTIDE SEQUENCE [LARGE SCALE GENOMIC DNA]</scope>
    <source>
        <strain evidence="9 10">H3SJ31-1</strain>
    </source>
</reference>
<feature type="transmembrane region" description="Helical" evidence="7">
    <location>
        <begin position="382"/>
        <end position="402"/>
    </location>
</feature>
<feature type="transmembrane region" description="Helical" evidence="7">
    <location>
        <begin position="66"/>
        <end position="88"/>
    </location>
</feature>
<feature type="transmembrane region" description="Helical" evidence="7">
    <location>
        <begin position="343"/>
        <end position="361"/>
    </location>
</feature>
<dbReference type="SUPFAM" id="SSF103473">
    <property type="entry name" value="MFS general substrate transporter"/>
    <property type="match status" value="1"/>
</dbReference>
<dbReference type="InterPro" id="IPR020846">
    <property type="entry name" value="MFS_dom"/>
</dbReference>
<accession>A0ABT5WSI5</accession>
<feature type="transmembrane region" description="Helical" evidence="7">
    <location>
        <begin position="289"/>
        <end position="311"/>
    </location>
</feature>
<evidence type="ECO:0000256" key="2">
    <source>
        <dbReference type="ARBA" id="ARBA00022448"/>
    </source>
</evidence>
<evidence type="ECO:0000256" key="5">
    <source>
        <dbReference type="ARBA" id="ARBA00022989"/>
    </source>
</evidence>
<feature type="domain" description="Major facilitator superfamily (MFS) profile" evidence="8">
    <location>
        <begin position="26"/>
        <end position="436"/>
    </location>
</feature>
<dbReference type="PANTHER" id="PTHR43045:SF2">
    <property type="entry name" value="INNER MEMBRANE METABOLITE TRANSPORT PROTEIN YHJE"/>
    <property type="match status" value="1"/>
</dbReference>
<dbReference type="InterPro" id="IPR036259">
    <property type="entry name" value="MFS_trans_sf"/>
</dbReference>
<dbReference type="InterPro" id="IPR011701">
    <property type="entry name" value="MFS"/>
</dbReference>
<dbReference type="InterPro" id="IPR005829">
    <property type="entry name" value="Sugar_transporter_CS"/>
</dbReference>
<feature type="transmembrane region" description="Helical" evidence="7">
    <location>
        <begin position="100"/>
        <end position="117"/>
    </location>
</feature>
<dbReference type="RefSeq" id="WP_275228903.1">
    <property type="nucleotide sequence ID" value="NZ_JARESE010000047.1"/>
</dbReference>
<evidence type="ECO:0000256" key="7">
    <source>
        <dbReference type="SAM" id="Phobius"/>
    </source>
</evidence>
<gene>
    <name evidence="9" type="ORF">PYV00_13995</name>
</gene>
<dbReference type="PROSITE" id="PS50850">
    <property type="entry name" value="MFS"/>
    <property type="match status" value="1"/>
</dbReference>
<evidence type="ECO:0000256" key="4">
    <source>
        <dbReference type="ARBA" id="ARBA00022692"/>
    </source>
</evidence>
<feature type="transmembrane region" description="Helical" evidence="7">
    <location>
        <begin position="41"/>
        <end position="60"/>
    </location>
</feature>
<keyword evidence="5 7" id="KW-1133">Transmembrane helix</keyword>
<dbReference type="Proteomes" id="UP001216253">
    <property type="component" value="Unassembled WGS sequence"/>
</dbReference>
<keyword evidence="6 7" id="KW-0472">Membrane</keyword>
<proteinExistence type="predicted"/>
<feature type="transmembrane region" description="Helical" evidence="7">
    <location>
        <begin position="318"/>
        <end position="337"/>
    </location>
</feature>
<feature type="transmembrane region" description="Helical" evidence="7">
    <location>
        <begin position="164"/>
        <end position="188"/>
    </location>
</feature>
<dbReference type="Pfam" id="PF07690">
    <property type="entry name" value="MFS_1"/>
    <property type="match status" value="1"/>
</dbReference>
<comment type="caution">
    <text evidence="9">The sequence shown here is derived from an EMBL/GenBank/DDBJ whole genome shotgun (WGS) entry which is preliminary data.</text>
</comment>
<evidence type="ECO:0000256" key="6">
    <source>
        <dbReference type="ARBA" id="ARBA00023136"/>
    </source>
</evidence>
<keyword evidence="2" id="KW-0813">Transport</keyword>
<feature type="transmembrane region" description="Helical" evidence="7">
    <location>
        <begin position="200"/>
        <end position="218"/>
    </location>
</feature>
<evidence type="ECO:0000313" key="9">
    <source>
        <dbReference type="EMBL" id="MDE8652814.1"/>
    </source>
</evidence>
<evidence type="ECO:0000259" key="8">
    <source>
        <dbReference type="PROSITE" id="PS50850"/>
    </source>
</evidence>
<evidence type="ECO:0000256" key="3">
    <source>
        <dbReference type="ARBA" id="ARBA00022475"/>
    </source>
</evidence>
<keyword evidence="3" id="KW-1003">Cell membrane</keyword>
<feature type="transmembrane region" description="Helical" evidence="7">
    <location>
        <begin position="253"/>
        <end position="277"/>
    </location>
</feature>
<keyword evidence="10" id="KW-1185">Reference proteome</keyword>
<sequence>MTAQTSAEYDARSLQAGGHKVAPGEIAVGVIIGRTSEFFDFFVYAIASVLVFPRLVFSFADPLTGTLYSFAVFALAFVARPFGTLIFTAVDRLYGRGAKLTIALFLLGGSTAAIAFLPGYETVGLFSVLLLALFRMGQGVALGGSWDGLASLLALNAPENKRGWYAMLPQIGAPLGLVVASLLFTFLIHTLPAEDFLDWGWRYPFFVAFAINVVALFARLRIVVTPEYAALFESRELEPARLGETVRTEWRTIIMGAFAPLASFAMFHMVTVFPLSWVFLFTEDSPTRFLMIEAVAAGFGILAIVASGYLADRFGRRTLLVVSAAAIAAFSGFAPQLLGAGEIGEAIFMLTGFVLLGLSFGQSSGALSSRFSPRHRYTGSALTSDFAWLFGAGFAPLAALLLSSRFGLLSAGAYLLSGAICTVVALWLNRELGRAIE</sequence>
<comment type="subcellular location">
    <subcellularLocation>
        <location evidence="1">Cell membrane</location>
        <topology evidence="1">Multi-pass membrane protein</topology>
    </subcellularLocation>
</comment>
<name>A0ABT5WSI5_9SPHN</name>
<dbReference type="EMBL" id="JARESE010000047">
    <property type="protein sequence ID" value="MDE8652814.1"/>
    <property type="molecule type" value="Genomic_DNA"/>
</dbReference>
<keyword evidence="4 7" id="KW-0812">Transmembrane</keyword>
<evidence type="ECO:0000313" key="10">
    <source>
        <dbReference type="Proteomes" id="UP001216253"/>
    </source>
</evidence>
<evidence type="ECO:0000256" key="1">
    <source>
        <dbReference type="ARBA" id="ARBA00004651"/>
    </source>
</evidence>
<dbReference type="Gene3D" id="1.20.1250.20">
    <property type="entry name" value="MFS general substrate transporter like domains"/>
    <property type="match status" value="2"/>
</dbReference>
<organism evidence="9 10">
    <name type="scientific">Novosphingobium album</name>
    <name type="common">ex Liu et al. 2023</name>
    <dbReference type="NCBI Taxonomy" id="3031130"/>
    <lineage>
        <taxon>Bacteria</taxon>
        <taxon>Pseudomonadati</taxon>
        <taxon>Pseudomonadota</taxon>
        <taxon>Alphaproteobacteria</taxon>
        <taxon>Sphingomonadales</taxon>
        <taxon>Sphingomonadaceae</taxon>
        <taxon>Novosphingobium</taxon>
    </lineage>
</organism>
<dbReference type="PROSITE" id="PS00216">
    <property type="entry name" value="SUGAR_TRANSPORT_1"/>
    <property type="match status" value="1"/>
</dbReference>